<proteinExistence type="predicted"/>
<reference evidence="3" key="1">
    <citation type="journal article" date="2019" name="Nat. Commun.">
        <title>Expansion of phycobilisome linker gene families in mesophilic red algae.</title>
        <authorList>
            <person name="Lee J."/>
            <person name="Kim D."/>
            <person name="Bhattacharya D."/>
            <person name="Yoon H.S."/>
        </authorList>
    </citation>
    <scope>NUCLEOTIDE SEQUENCE [LARGE SCALE GENOMIC DNA]</scope>
    <source>
        <strain evidence="3">CCMP 1328</strain>
    </source>
</reference>
<comment type="caution">
    <text evidence="2">The sequence shown here is derived from an EMBL/GenBank/DDBJ whole genome shotgun (WGS) entry which is preliminary data.</text>
</comment>
<evidence type="ECO:0000313" key="3">
    <source>
        <dbReference type="Proteomes" id="UP000324585"/>
    </source>
</evidence>
<feature type="region of interest" description="Disordered" evidence="1">
    <location>
        <begin position="200"/>
        <end position="228"/>
    </location>
</feature>
<dbReference type="Proteomes" id="UP000324585">
    <property type="component" value="Unassembled WGS sequence"/>
</dbReference>
<sequence>MDSLCDVCGASDWQLKPGGDDGEYICALCDSDMPQDMRAVLAGEAPIQDELLLVRSQQNQSRARMGDERLLAATQEGLAVNARGSQLVADLDREGSDESDEEARRQLWMENRGNDASTHSLVVRLLQELTQLVALQVWSLIQPRDGPPDHMHAEHGQGKLAFLTTVANAHLIWSKVYQKQAGRAADDYDRVLANGRYHAAARRAPKSSATRPLHKSRHISSAKSAAGAEKGSRKLEPFALLPLNLVMAACGILREPILPLQFWIWMQNRSIHWDPDASIKRMWVKHQPQVSYLTNTFQLVSCITLEDVRNGLRGLVANLSSEWTVLEAAYSGSLLPSATPRHTIQTVLQLRVPNPDGALLYWTADLCGLVDHQREDRTGRSWTVGQRQELFVAIAAALFRFRSARLKARSLILLGSPVNEGFRFLQYMNTRSALLPENDDTLRDWHEVTRFFRPCNALCEYVEHSSEYEMAADLLGSLTCSRNNEELVFLHNSLVRMPHAMRAYLPSKALHALLHEKTELSVSRQKLRSLADEIGRSIEVDSCAALRTPLDLAQRICASHTGVAEAQDAMHSCPEDSLKISTDNSHEAPCLPDDSPRERIVSALSSALVRVLLHPYPQVLPWPAQTNFERHAQIFLSRMACAHVHIVQGFVCFFSQQRAGASSSA</sequence>
<dbReference type="EMBL" id="VRMN01000011">
    <property type="protein sequence ID" value="KAA8491963.1"/>
    <property type="molecule type" value="Genomic_DNA"/>
</dbReference>
<keyword evidence="3" id="KW-1185">Reference proteome</keyword>
<gene>
    <name evidence="2" type="ORF">FVE85_8445</name>
</gene>
<evidence type="ECO:0000313" key="2">
    <source>
        <dbReference type="EMBL" id="KAA8491963.1"/>
    </source>
</evidence>
<accession>A0A5J4YMS7</accession>
<organism evidence="2 3">
    <name type="scientific">Porphyridium purpureum</name>
    <name type="common">Red alga</name>
    <name type="synonym">Porphyridium cruentum</name>
    <dbReference type="NCBI Taxonomy" id="35688"/>
    <lineage>
        <taxon>Eukaryota</taxon>
        <taxon>Rhodophyta</taxon>
        <taxon>Bangiophyceae</taxon>
        <taxon>Porphyridiales</taxon>
        <taxon>Porphyridiaceae</taxon>
        <taxon>Porphyridium</taxon>
    </lineage>
</organism>
<name>A0A5J4YMS7_PORPP</name>
<dbReference type="AlphaFoldDB" id="A0A5J4YMS7"/>
<protein>
    <submittedName>
        <fullName evidence="2">Uncharacterized protein</fullName>
    </submittedName>
</protein>
<evidence type="ECO:0000256" key="1">
    <source>
        <dbReference type="SAM" id="MobiDB-lite"/>
    </source>
</evidence>